<dbReference type="EMBL" id="CM037156">
    <property type="protein sequence ID" value="KAH7839046.1"/>
    <property type="molecule type" value="Genomic_DNA"/>
</dbReference>
<protein>
    <submittedName>
        <fullName evidence="1">Uncharacterized protein</fullName>
    </submittedName>
</protein>
<accession>A0ACB7XE58</accession>
<evidence type="ECO:0000313" key="1">
    <source>
        <dbReference type="EMBL" id="KAH7839046.1"/>
    </source>
</evidence>
<gene>
    <name evidence="1" type="ORF">Vadar_034219</name>
</gene>
<dbReference type="Proteomes" id="UP000828048">
    <property type="component" value="Chromosome 6"/>
</dbReference>
<name>A0ACB7XE58_9ERIC</name>
<comment type="caution">
    <text evidence="1">The sequence shown here is derived from an EMBL/GenBank/DDBJ whole genome shotgun (WGS) entry which is preliminary data.</text>
</comment>
<organism evidence="1 2">
    <name type="scientific">Vaccinium darrowii</name>
    <dbReference type="NCBI Taxonomy" id="229202"/>
    <lineage>
        <taxon>Eukaryota</taxon>
        <taxon>Viridiplantae</taxon>
        <taxon>Streptophyta</taxon>
        <taxon>Embryophyta</taxon>
        <taxon>Tracheophyta</taxon>
        <taxon>Spermatophyta</taxon>
        <taxon>Magnoliopsida</taxon>
        <taxon>eudicotyledons</taxon>
        <taxon>Gunneridae</taxon>
        <taxon>Pentapetalae</taxon>
        <taxon>asterids</taxon>
        <taxon>Ericales</taxon>
        <taxon>Ericaceae</taxon>
        <taxon>Vaccinioideae</taxon>
        <taxon>Vaccinieae</taxon>
        <taxon>Vaccinium</taxon>
    </lineage>
</organism>
<proteinExistence type="predicted"/>
<sequence length="253" mass="29395">MGTKVSLLELKALEREEELRLVIEEKERQKQEVHSLVGSLEEKEKLTVELSAALVKEKEQFDLIKSKLELALEQIEVDKGEMDKLDQKVEQMTNERRNMLRAITEEKEKDRLLLEAKENEQRKQMQALIVLVCGLSRELSDLECQVAERIRNCNMRLEDSNSELSSLVRKTNSLKNTALMHKKRLEKRCNDLQLAESEVDLLGDQVDALLSLLEKIYIALDHYSPIFKHYPGVIEILELVRRELISRESTKSI</sequence>
<keyword evidence="2" id="KW-1185">Reference proteome</keyword>
<evidence type="ECO:0000313" key="2">
    <source>
        <dbReference type="Proteomes" id="UP000828048"/>
    </source>
</evidence>
<reference evidence="1 2" key="1">
    <citation type="journal article" date="2021" name="Hortic Res">
        <title>High-quality reference genome and annotation aids understanding of berry development for evergreen blueberry (Vaccinium darrowii).</title>
        <authorList>
            <person name="Yu J."/>
            <person name="Hulse-Kemp A.M."/>
            <person name="Babiker E."/>
            <person name="Staton M."/>
        </authorList>
    </citation>
    <scope>NUCLEOTIDE SEQUENCE [LARGE SCALE GENOMIC DNA]</scope>
    <source>
        <strain evidence="2">cv. NJ 8807/NJ 8810</strain>
        <tissue evidence="1">Young leaf</tissue>
    </source>
</reference>